<feature type="domain" description="ABC transporter substrate-binding protein PnrA-like" evidence="8">
    <location>
        <begin position="45"/>
        <end position="347"/>
    </location>
</feature>
<dbReference type="KEGG" id="vgu:HYG85_10110"/>
<dbReference type="PANTHER" id="PTHR34296">
    <property type="entry name" value="TRANSCRIPTIONAL ACTIVATOR PROTEIN MED"/>
    <property type="match status" value="1"/>
</dbReference>
<keyword evidence="5" id="KW-0472">Membrane</keyword>
<protein>
    <submittedName>
        <fullName evidence="9">BMP family ABC transporter substrate-binding protein</fullName>
    </submittedName>
</protein>
<comment type="similarity">
    <text evidence="2">Belongs to the BMP lipoprotein family.</text>
</comment>
<dbReference type="SUPFAM" id="SSF53822">
    <property type="entry name" value="Periplasmic binding protein-like I"/>
    <property type="match status" value="1"/>
</dbReference>
<dbReference type="RefSeq" id="WP_212693373.1">
    <property type="nucleotide sequence ID" value="NZ_CP058561.1"/>
</dbReference>
<evidence type="ECO:0000256" key="6">
    <source>
        <dbReference type="ARBA" id="ARBA00023288"/>
    </source>
</evidence>
<evidence type="ECO:0000313" key="10">
    <source>
        <dbReference type="Proteomes" id="UP000677305"/>
    </source>
</evidence>
<dbReference type="Proteomes" id="UP000677305">
    <property type="component" value="Chromosome"/>
</dbReference>
<evidence type="ECO:0000259" key="8">
    <source>
        <dbReference type="Pfam" id="PF02608"/>
    </source>
</evidence>
<dbReference type="InterPro" id="IPR028082">
    <property type="entry name" value="Peripla_BP_I"/>
</dbReference>
<dbReference type="CDD" id="cd19964">
    <property type="entry name" value="PBP1_BMP-like"/>
    <property type="match status" value="1"/>
</dbReference>
<dbReference type="InterPro" id="IPR050957">
    <property type="entry name" value="BMP_lipoprotein"/>
</dbReference>
<evidence type="ECO:0000256" key="5">
    <source>
        <dbReference type="ARBA" id="ARBA00023136"/>
    </source>
</evidence>
<accession>A0A8J8SCB2</accession>
<dbReference type="GO" id="GO:0005886">
    <property type="term" value="C:plasma membrane"/>
    <property type="evidence" value="ECO:0007669"/>
    <property type="project" value="UniProtKB-SubCell"/>
</dbReference>
<reference evidence="9 10" key="1">
    <citation type="submission" date="2020-07" db="EMBL/GenBank/DDBJ databases">
        <title>Vallitalea guaymasensis genome.</title>
        <authorList>
            <person name="Postec A."/>
        </authorList>
    </citation>
    <scope>NUCLEOTIDE SEQUENCE [LARGE SCALE GENOMIC DNA]</scope>
    <source>
        <strain evidence="9 10">Ra1766G1</strain>
    </source>
</reference>
<evidence type="ECO:0000256" key="4">
    <source>
        <dbReference type="ARBA" id="ARBA00022729"/>
    </source>
</evidence>
<keyword evidence="10" id="KW-1185">Reference proteome</keyword>
<feature type="signal peptide" evidence="7">
    <location>
        <begin position="1"/>
        <end position="23"/>
    </location>
</feature>
<evidence type="ECO:0000313" key="9">
    <source>
        <dbReference type="EMBL" id="QUH29260.1"/>
    </source>
</evidence>
<keyword evidence="3" id="KW-1003">Cell membrane</keyword>
<sequence length="351" mass="38216">MNLKKVFAIMLCLTLLLVGCTKTGDNKNNNTDTDDKDTAKDKTFKVAMVTSAGGLGDRSYNDSAYEGLKKIESDMNMEIKVVEPADVSEGEKYLTELAKAGYDLVCTLEYGHADILNTVAPQFPDTRFAIFNIVVDQPNVTSVIFKEHEGSFLAGALAAMVTTDDSIDKTNDQKIISAIGGVQSPGIDKFIVGYEEGAKYIDPDIKVLKGYSNSFGDPAKGKELALVQIDQGSDVVYQIAGGTGEGVFEAVKEKNVFAVGVDSDQDYIVPGNILTSMMKRLDMAMVMLADKLQDGTIGDENVIELGLKEGTELSKMEHTKDMLKPEYLDQLEEIREKIVSGEIKVTDVTKE</sequence>
<evidence type="ECO:0000256" key="7">
    <source>
        <dbReference type="SAM" id="SignalP"/>
    </source>
</evidence>
<dbReference type="AlphaFoldDB" id="A0A8J8SCB2"/>
<keyword evidence="6" id="KW-0449">Lipoprotein</keyword>
<evidence type="ECO:0000256" key="1">
    <source>
        <dbReference type="ARBA" id="ARBA00004193"/>
    </source>
</evidence>
<dbReference type="InterPro" id="IPR003760">
    <property type="entry name" value="PnrA-like"/>
</dbReference>
<evidence type="ECO:0000256" key="2">
    <source>
        <dbReference type="ARBA" id="ARBA00008610"/>
    </source>
</evidence>
<gene>
    <name evidence="9" type="ORF">HYG85_10110</name>
</gene>
<name>A0A8J8SCB2_9FIRM</name>
<dbReference type="PROSITE" id="PS51257">
    <property type="entry name" value="PROKAR_LIPOPROTEIN"/>
    <property type="match status" value="1"/>
</dbReference>
<dbReference type="Pfam" id="PF02608">
    <property type="entry name" value="Bmp"/>
    <property type="match status" value="1"/>
</dbReference>
<keyword evidence="4 7" id="KW-0732">Signal</keyword>
<organism evidence="9 10">
    <name type="scientific">Vallitalea guaymasensis</name>
    <dbReference type="NCBI Taxonomy" id="1185412"/>
    <lineage>
        <taxon>Bacteria</taxon>
        <taxon>Bacillati</taxon>
        <taxon>Bacillota</taxon>
        <taxon>Clostridia</taxon>
        <taxon>Lachnospirales</taxon>
        <taxon>Vallitaleaceae</taxon>
        <taxon>Vallitalea</taxon>
    </lineage>
</organism>
<comment type="subcellular location">
    <subcellularLocation>
        <location evidence="1">Cell membrane</location>
        <topology evidence="1">Lipid-anchor</topology>
    </subcellularLocation>
</comment>
<evidence type="ECO:0000256" key="3">
    <source>
        <dbReference type="ARBA" id="ARBA00022475"/>
    </source>
</evidence>
<dbReference type="Gene3D" id="3.40.50.2300">
    <property type="match status" value="2"/>
</dbReference>
<proteinExistence type="inferred from homology"/>
<dbReference type="PANTHER" id="PTHR34296:SF2">
    <property type="entry name" value="ABC TRANSPORTER GUANOSINE-BINDING PROTEIN NUPN"/>
    <property type="match status" value="1"/>
</dbReference>
<dbReference type="EMBL" id="CP058561">
    <property type="protein sequence ID" value="QUH29260.1"/>
    <property type="molecule type" value="Genomic_DNA"/>
</dbReference>
<feature type="chain" id="PRO_5038754529" evidence="7">
    <location>
        <begin position="24"/>
        <end position="351"/>
    </location>
</feature>